<evidence type="ECO:0000313" key="11">
    <source>
        <dbReference type="Proteomes" id="UP000565572"/>
    </source>
</evidence>
<evidence type="ECO:0000256" key="5">
    <source>
        <dbReference type="ARBA" id="ARBA00023163"/>
    </source>
</evidence>
<feature type="DNA-binding region" description="OmpR/PhoB-type" evidence="7">
    <location>
        <begin position="137"/>
        <end position="234"/>
    </location>
</feature>
<dbReference type="Pfam" id="PF00072">
    <property type="entry name" value="Response_reg"/>
    <property type="match status" value="1"/>
</dbReference>
<reference evidence="10 11" key="1">
    <citation type="submission" date="2020-08" db="EMBL/GenBank/DDBJ databases">
        <title>Sequencing the genomes of 1000 actinobacteria strains.</title>
        <authorList>
            <person name="Klenk H.-P."/>
        </authorList>
    </citation>
    <scope>NUCLEOTIDE SEQUENCE [LARGE SCALE GENOMIC DNA]</scope>
    <source>
        <strain evidence="10 11">DSM 11053</strain>
    </source>
</reference>
<dbReference type="SMART" id="SM00448">
    <property type="entry name" value="REC"/>
    <property type="match status" value="1"/>
</dbReference>
<accession>A0A7W5P728</accession>
<organism evidence="10 11">
    <name type="scientific">Microlunatus antarcticus</name>
    <dbReference type="NCBI Taxonomy" id="53388"/>
    <lineage>
        <taxon>Bacteria</taxon>
        <taxon>Bacillati</taxon>
        <taxon>Actinomycetota</taxon>
        <taxon>Actinomycetes</taxon>
        <taxon>Propionibacteriales</taxon>
        <taxon>Propionibacteriaceae</taxon>
        <taxon>Microlunatus</taxon>
    </lineage>
</organism>
<dbReference type="InterPro" id="IPR001867">
    <property type="entry name" value="OmpR/PhoB-type_DNA-bd"/>
</dbReference>
<evidence type="ECO:0000256" key="6">
    <source>
        <dbReference type="PROSITE-ProRule" id="PRU00169"/>
    </source>
</evidence>
<keyword evidence="5" id="KW-0804">Transcription</keyword>
<dbReference type="InterPro" id="IPR039420">
    <property type="entry name" value="WalR-like"/>
</dbReference>
<comment type="caution">
    <text evidence="10">The sequence shown here is derived from an EMBL/GenBank/DDBJ whole genome shotgun (WGS) entry which is preliminary data.</text>
</comment>
<dbReference type="GO" id="GO:0006355">
    <property type="term" value="P:regulation of DNA-templated transcription"/>
    <property type="evidence" value="ECO:0007669"/>
    <property type="project" value="InterPro"/>
</dbReference>
<dbReference type="Gene3D" id="3.40.50.2300">
    <property type="match status" value="1"/>
</dbReference>
<dbReference type="Proteomes" id="UP000565572">
    <property type="component" value="Unassembled WGS sequence"/>
</dbReference>
<dbReference type="InterPro" id="IPR001789">
    <property type="entry name" value="Sig_transdc_resp-reg_receiver"/>
</dbReference>
<dbReference type="AlphaFoldDB" id="A0A7W5P728"/>
<evidence type="ECO:0000313" key="10">
    <source>
        <dbReference type="EMBL" id="MBB3326451.1"/>
    </source>
</evidence>
<name>A0A7W5P728_9ACTN</name>
<dbReference type="EMBL" id="JACHZG010000001">
    <property type="protein sequence ID" value="MBB3326451.1"/>
    <property type="molecule type" value="Genomic_DNA"/>
</dbReference>
<evidence type="ECO:0000256" key="4">
    <source>
        <dbReference type="ARBA" id="ARBA00023125"/>
    </source>
</evidence>
<keyword evidence="2" id="KW-0902">Two-component regulatory system</keyword>
<dbReference type="PROSITE" id="PS50110">
    <property type="entry name" value="RESPONSE_REGULATORY"/>
    <property type="match status" value="1"/>
</dbReference>
<dbReference type="FunFam" id="3.40.50.2300:FF:000001">
    <property type="entry name" value="DNA-binding response regulator PhoB"/>
    <property type="match status" value="1"/>
</dbReference>
<evidence type="ECO:0000256" key="2">
    <source>
        <dbReference type="ARBA" id="ARBA00023012"/>
    </source>
</evidence>
<dbReference type="Gene3D" id="1.10.10.10">
    <property type="entry name" value="Winged helix-like DNA-binding domain superfamily/Winged helix DNA-binding domain"/>
    <property type="match status" value="1"/>
</dbReference>
<sequence>MQVPSAAAGAKILVVDDAESITEMLRLSLRFVGFEVATAGSGSEARSVASRFQPDLVILDVMLPDTDGFTLLRELRRDRDLPVLFLTARDAVEDRVRGLTLGADDYVTKPFSLEEVVARVGTILRRSRSTGELDPGETRLTYADLVMDEEGHQVWRHDELVNLSPTEFALLRYLLHNSGRVLSRSQILQHVWHYDFNGDGSVVDSYIRYLRRKIDVFDPPLVQTVRGVGYTLRLVRSTP</sequence>
<protein>
    <submittedName>
        <fullName evidence="10">Two-component system OmpR family response regulator</fullName>
    </submittedName>
</protein>
<evidence type="ECO:0000259" key="8">
    <source>
        <dbReference type="PROSITE" id="PS50110"/>
    </source>
</evidence>
<dbReference type="SMART" id="SM00862">
    <property type="entry name" value="Trans_reg_C"/>
    <property type="match status" value="1"/>
</dbReference>
<evidence type="ECO:0000256" key="7">
    <source>
        <dbReference type="PROSITE-ProRule" id="PRU01091"/>
    </source>
</evidence>
<dbReference type="PANTHER" id="PTHR48111">
    <property type="entry name" value="REGULATOR OF RPOS"/>
    <property type="match status" value="1"/>
</dbReference>
<evidence type="ECO:0000256" key="1">
    <source>
        <dbReference type="ARBA" id="ARBA00022553"/>
    </source>
</evidence>
<keyword evidence="1 6" id="KW-0597">Phosphoprotein</keyword>
<dbReference type="GO" id="GO:0032993">
    <property type="term" value="C:protein-DNA complex"/>
    <property type="evidence" value="ECO:0007669"/>
    <property type="project" value="TreeGrafter"/>
</dbReference>
<dbReference type="GO" id="GO:0005829">
    <property type="term" value="C:cytosol"/>
    <property type="evidence" value="ECO:0007669"/>
    <property type="project" value="TreeGrafter"/>
</dbReference>
<evidence type="ECO:0000259" key="9">
    <source>
        <dbReference type="PROSITE" id="PS51755"/>
    </source>
</evidence>
<dbReference type="CDD" id="cd00383">
    <property type="entry name" value="trans_reg_C"/>
    <property type="match status" value="1"/>
</dbReference>
<feature type="domain" description="OmpR/PhoB-type" evidence="9">
    <location>
        <begin position="137"/>
        <end position="234"/>
    </location>
</feature>
<dbReference type="GO" id="GO:0000976">
    <property type="term" value="F:transcription cis-regulatory region binding"/>
    <property type="evidence" value="ECO:0007669"/>
    <property type="project" value="TreeGrafter"/>
</dbReference>
<proteinExistence type="predicted"/>
<evidence type="ECO:0000256" key="3">
    <source>
        <dbReference type="ARBA" id="ARBA00023015"/>
    </source>
</evidence>
<gene>
    <name evidence="10" type="ORF">FHX39_001395</name>
</gene>
<keyword evidence="4 7" id="KW-0238">DNA-binding</keyword>
<dbReference type="Pfam" id="PF00486">
    <property type="entry name" value="Trans_reg_C"/>
    <property type="match status" value="1"/>
</dbReference>
<dbReference type="InterPro" id="IPR036388">
    <property type="entry name" value="WH-like_DNA-bd_sf"/>
</dbReference>
<dbReference type="PROSITE" id="PS51755">
    <property type="entry name" value="OMPR_PHOB"/>
    <property type="match status" value="1"/>
</dbReference>
<dbReference type="InterPro" id="IPR011006">
    <property type="entry name" value="CheY-like_superfamily"/>
</dbReference>
<keyword evidence="11" id="KW-1185">Reference proteome</keyword>
<dbReference type="FunFam" id="1.10.10.10:FF:000005">
    <property type="entry name" value="Two-component system response regulator"/>
    <property type="match status" value="1"/>
</dbReference>
<feature type="modified residue" description="4-aspartylphosphate" evidence="6">
    <location>
        <position position="60"/>
    </location>
</feature>
<dbReference type="Gene3D" id="6.10.250.690">
    <property type="match status" value="1"/>
</dbReference>
<dbReference type="SUPFAM" id="SSF52172">
    <property type="entry name" value="CheY-like"/>
    <property type="match status" value="1"/>
</dbReference>
<feature type="domain" description="Response regulatory" evidence="8">
    <location>
        <begin position="11"/>
        <end position="124"/>
    </location>
</feature>
<dbReference type="GO" id="GO:0000156">
    <property type="term" value="F:phosphorelay response regulator activity"/>
    <property type="evidence" value="ECO:0007669"/>
    <property type="project" value="TreeGrafter"/>
</dbReference>
<dbReference type="PANTHER" id="PTHR48111:SF28">
    <property type="entry name" value="TRANSCRIPTIONAL REGULATORY PROTEIN TCRX-RELATED"/>
    <property type="match status" value="1"/>
</dbReference>
<keyword evidence="3" id="KW-0805">Transcription regulation</keyword>